<dbReference type="EMBL" id="FQYX01000028">
    <property type="protein sequence ID" value="SHJ63548.1"/>
    <property type="molecule type" value="Genomic_DNA"/>
</dbReference>
<dbReference type="OrthoDB" id="894059at2"/>
<dbReference type="RefSeq" id="WP_072765482.1">
    <property type="nucleotide sequence ID" value="NZ_FQYX01000028.1"/>
</dbReference>
<evidence type="ECO:0000313" key="3">
    <source>
        <dbReference type="Proteomes" id="UP000184231"/>
    </source>
</evidence>
<protein>
    <recommendedName>
        <fullName evidence="1">DUF4468 domain-containing protein</fullName>
    </recommendedName>
</protein>
<feature type="domain" description="DUF4468" evidence="1">
    <location>
        <begin position="25"/>
        <end position="111"/>
    </location>
</feature>
<organism evidence="2 3">
    <name type="scientific">Arenibacter nanhaiticus</name>
    <dbReference type="NCBI Taxonomy" id="558155"/>
    <lineage>
        <taxon>Bacteria</taxon>
        <taxon>Pseudomonadati</taxon>
        <taxon>Bacteroidota</taxon>
        <taxon>Flavobacteriia</taxon>
        <taxon>Flavobacteriales</taxon>
        <taxon>Flavobacteriaceae</taxon>
        <taxon>Arenibacter</taxon>
    </lineage>
</organism>
<sequence>MKRKFLVLLVGMFTCIINSQEVLTFSDVVEVENVLSTNLYNRAKLWFASAYKSSNDVLQVENKEEGMLIGKGSISYEQPFLSGMNTTVGNVNYLIKIFVKDGRYKYEITNFIHHGASESFGLITTDDNYPRNTKKSALKWENRVWNDIKNQVDLEVRSLIPSIKEGMRESIASENENW</sequence>
<dbReference type="Proteomes" id="UP000184231">
    <property type="component" value="Unassembled WGS sequence"/>
</dbReference>
<reference evidence="3" key="1">
    <citation type="submission" date="2016-11" db="EMBL/GenBank/DDBJ databases">
        <authorList>
            <person name="Varghese N."/>
            <person name="Submissions S."/>
        </authorList>
    </citation>
    <scope>NUCLEOTIDE SEQUENCE [LARGE SCALE GENOMIC DNA]</scope>
    <source>
        <strain evidence="3">CGMCC 1.8863</strain>
    </source>
</reference>
<dbReference type="AlphaFoldDB" id="A0A1M6KX70"/>
<dbReference type="InterPro" id="IPR027823">
    <property type="entry name" value="DUF4468"/>
</dbReference>
<accession>A0A1M6KX70</accession>
<evidence type="ECO:0000259" key="1">
    <source>
        <dbReference type="Pfam" id="PF14730"/>
    </source>
</evidence>
<gene>
    <name evidence="2" type="ORF">SAMN04487911_12832</name>
</gene>
<dbReference type="Gene3D" id="3.30.530.80">
    <property type="match status" value="1"/>
</dbReference>
<evidence type="ECO:0000313" key="2">
    <source>
        <dbReference type="EMBL" id="SHJ63548.1"/>
    </source>
</evidence>
<name>A0A1M6KX70_9FLAO</name>
<proteinExistence type="predicted"/>
<dbReference type="Pfam" id="PF14730">
    <property type="entry name" value="DUF4468"/>
    <property type="match status" value="1"/>
</dbReference>
<keyword evidence="3" id="KW-1185">Reference proteome</keyword>
<dbReference type="STRING" id="558155.SAMN04487911_12832"/>